<dbReference type="OrthoDB" id="9782703at2"/>
<evidence type="ECO:0000259" key="5">
    <source>
        <dbReference type="Pfam" id="PF04542"/>
    </source>
</evidence>
<dbReference type="EMBL" id="QKRB01000031">
    <property type="protein sequence ID" value="PZD97179.1"/>
    <property type="molecule type" value="Genomic_DNA"/>
</dbReference>
<evidence type="ECO:0000256" key="1">
    <source>
        <dbReference type="ARBA" id="ARBA00010641"/>
    </source>
</evidence>
<protein>
    <submittedName>
        <fullName evidence="7">RNA polymerase</fullName>
    </submittedName>
</protein>
<comment type="caution">
    <text evidence="7">The sequence shown here is derived from an EMBL/GenBank/DDBJ whole genome shotgun (WGS) entry which is preliminary data.</text>
</comment>
<evidence type="ECO:0000256" key="4">
    <source>
        <dbReference type="ARBA" id="ARBA00023163"/>
    </source>
</evidence>
<accession>A0A2W1LES0</accession>
<keyword evidence="4" id="KW-0804">Transcription</keyword>
<dbReference type="Pfam" id="PF08281">
    <property type="entry name" value="Sigma70_r4_2"/>
    <property type="match status" value="1"/>
</dbReference>
<feature type="domain" description="RNA polymerase sigma-70 region 2" evidence="5">
    <location>
        <begin position="26"/>
        <end position="85"/>
    </location>
</feature>
<dbReference type="PANTHER" id="PTHR43133:SF51">
    <property type="entry name" value="RNA POLYMERASE SIGMA FACTOR"/>
    <property type="match status" value="1"/>
</dbReference>
<evidence type="ECO:0000256" key="2">
    <source>
        <dbReference type="ARBA" id="ARBA00023015"/>
    </source>
</evidence>
<dbReference type="RefSeq" id="WP_111145507.1">
    <property type="nucleotide sequence ID" value="NZ_QKRB01000031.1"/>
</dbReference>
<gene>
    <name evidence="7" type="ORF">DNH61_04135</name>
</gene>
<dbReference type="Gene3D" id="1.10.1740.10">
    <property type="match status" value="1"/>
</dbReference>
<dbReference type="NCBIfam" id="TIGR02937">
    <property type="entry name" value="sigma70-ECF"/>
    <property type="match status" value="1"/>
</dbReference>
<sequence length="175" mass="20384">MEQDVITAQRGDREAFVRLIKNVELSLYRVARSIVRRDEDSADAIQETILKAYSGIHALKEPAFFKTWIIRILINECNKILQKRKTVTKVNEHLLNPTCFSDYEKVDLREAVDRLDEKLRIVVVLYYYEDISLKQIAETLEISEGAIKARLHRARKILAGWLKYTQEGKVGYEPC</sequence>
<dbReference type="Gene3D" id="1.10.10.10">
    <property type="entry name" value="Winged helix-like DNA-binding domain superfamily/Winged helix DNA-binding domain"/>
    <property type="match status" value="1"/>
</dbReference>
<proteinExistence type="inferred from homology"/>
<dbReference type="InterPro" id="IPR036388">
    <property type="entry name" value="WH-like_DNA-bd_sf"/>
</dbReference>
<dbReference type="InterPro" id="IPR013249">
    <property type="entry name" value="RNA_pol_sigma70_r4_t2"/>
</dbReference>
<dbReference type="PANTHER" id="PTHR43133">
    <property type="entry name" value="RNA POLYMERASE ECF-TYPE SIGMA FACTO"/>
    <property type="match status" value="1"/>
</dbReference>
<evidence type="ECO:0000259" key="6">
    <source>
        <dbReference type="Pfam" id="PF08281"/>
    </source>
</evidence>
<evidence type="ECO:0000313" key="7">
    <source>
        <dbReference type="EMBL" id="PZD97179.1"/>
    </source>
</evidence>
<feature type="domain" description="RNA polymerase sigma factor 70 region 4 type 2" evidence="6">
    <location>
        <begin position="107"/>
        <end position="157"/>
    </location>
</feature>
<dbReference type="GO" id="GO:0003677">
    <property type="term" value="F:DNA binding"/>
    <property type="evidence" value="ECO:0007669"/>
    <property type="project" value="InterPro"/>
</dbReference>
<keyword evidence="8" id="KW-1185">Reference proteome</keyword>
<dbReference type="CDD" id="cd06171">
    <property type="entry name" value="Sigma70_r4"/>
    <property type="match status" value="1"/>
</dbReference>
<dbReference type="InterPro" id="IPR014284">
    <property type="entry name" value="RNA_pol_sigma-70_dom"/>
</dbReference>
<dbReference type="InterPro" id="IPR013324">
    <property type="entry name" value="RNA_pol_sigma_r3/r4-like"/>
</dbReference>
<dbReference type="InterPro" id="IPR007627">
    <property type="entry name" value="RNA_pol_sigma70_r2"/>
</dbReference>
<evidence type="ECO:0000313" key="8">
    <source>
        <dbReference type="Proteomes" id="UP000249522"/>
    </source>
</evidence>
<dbReference type="Proteomes" id="UP000249522">
    <property type="component" value="Unassembled WGS sequence"/>
</dbReference>
<dbReference type="Pfam" id="PF04542">
    <property type="entry name" value="Sigma70_r2"/>
    <property type="match status" value="1"/>
</dbReference>
<keyword evidence="2" id="KW-0805">Transcription regulation</keyword>
<keyword evidence="3" id="KW-0731">Sigma factor</keyword>
<dbReference type="SUPFAM" id="SSF88946">
    <property type="entry name" value="Sigma2 domain of RNA polymerase sigma factors"/>
    <property type="match status" value="1"/>
</dbReference>
<dbReference type="InterPro" id="IPR013325">
    <property type="entry name" value="RNA_pol_sigma_r2"/>
</dbReference>
<dbReference type="InterPro" id="IPR039425">
    <property type="entry name" value="RNA_pol_sigma-70-like"/>
</dbReference>
<comment type="similarity">
    <text evidence="1">Belongs to the sigma-70 factor family. ECF subfamily.</text>
</comment>
<dbReference type="GO" id="GO:0016987">
    <property type="term" value="F:sigma factor activity"/>
    <property type="evidence" value="ECO:0007669"/>
    <property type="project" value="UniProtKB-KW"/>
</dbReference>
<dbReference type="GO" id="GO:0006352">
    <property type="term" value="P:DNA-templated transcription initiation"/>
    <property type="evidence" value="ECO:0007669"/>
    <property type="project" value="InterPro"/>
</dbReference>
<dbReference type="SUPFAM" id="SSF88659">
    <property type="entry name" value="Sigma3 and sigma4 domains of RNA polymerase sigma factors"/>
    <property type="match status" value="1"/>
</dbReference>
<evidence type="ECO:0000256" key="3">
    <source>
        <dbReference type="ARBA" id="ARBA00023082"/>
    </source>
</evidence>
<dbReference type="AlphaFoldDB" id="A0A2W1LES0"/>
<reference evidence="7 8" key="1">
    <citation type="submission" date="2018-06" db="EMBL/GenBank/DDBJ databases">
        <title>Paenibacillus imtechensis sp. nov.</title>
        <authorList>
            <person name="Pinnaka A.K."/>
            <person name="Singh H."/>
            <person name="Kaur M."/>
        </authorList>
    </citation>
    <scope>NUCLEOTIDE SEQUENCE [LARGE SCALE GENOMIC DNA]</scope>
    <source>
        <strain evidence="7 8">SMB1</strain>
    </source>
</reference>
<name>A0A2W1LES0_9BACL</name>
<organism evidence="7 8">
    <name type="scientific">Paenibacillus sambharensis</name>
    <dbReference type="NCBI Taxonomy" id="1803190"/>
    <lineage>
        <taxon>Bacteria</taxon>
        <taxon>Bacillati</taxon>
        <taxon>Bacillota</taxon>
        <taxon>Bacilli</taxon>
        <taxon>Bacillales</taxon>
        <taxon>Paenibacillaceae</taxon>
        <taxon>Paenibacillus</taxon>
    </lineage>
</organism>